<organism evidence="2 3">
    <name type="scientific">Parapedobacter indicus</name>
    <dbReference type="NCBI Taxonomy" id="1477437"/>
    <lineage>
        <taxon>Bacteria</taxon>
        <taxon>Pseudomonadati</taxon>
        <taxon>Bacteroidota</taxon>
        <taxon>Sphingobacteriia</taxon>
        <taxon>Sphingobacteriales</taxon>
        <taxon>Sphingobacteriaceae</taxon>
        <taxon>Parapedobacter</taxon>
    </lineage>
</organism>
<dbReference type="SUPFAM" id="SSF52096">
    <property type="entry name" value="ClpP/crotonase"/>
    <property type="match status" value="1"/>
</dbReference>
<protein>
    <submittedName>
        <fullName evidence="2">C-terminal processing protease CtpA/Prc, contains a PDZ domain</fullName>
    </submittedName>
</protein>
<keyword evidence="3" id="KW-1185">Reference proteome</keyword>
<keyword evidence="2" id="KW-0378">Hydrolase</keyword>
<dbReference type="PANTHER" id="PTHR32060">
    <property type="entry name" value="TAIL-SPECIFIC PROTEASE"/>
    <property type="match status" value="1"/>
</dbReference>
<dbReference type="OrthoDB" id="7168509at2"/>
<dbReference type="Gene3D" id="3.90.226.10">
    <property type="entry name" value="2-enoyl-CoA Hydratase, Chain A, domain 1"/>
    <property type="match status" value="1"/>
</dbReference>
<dbReference type="Pfam" id="PF18294">
    <property type="entry name" value="Pept_S41_N"/>
    <property type="match status" value="1"/>
</dbReference>
<dbReference type="Proteomes" id="UP000198670">
    <property type="component" value="Unassembled WGS sequence"/>
</dbReference>
<dbReference type="STRING" id="1477437.SAMN05444682_108259"/>
<dbReference type="GO" id="GO:0008236">
    <property type="term" value="F:serine-type peptidase activity"/>
    <property type="evidence" value="ECO:0007669"/>
    <property type="project" value="InterPro"/>
</dbReference>
<dbReference type="SUPFAM" id="SSF50156">
    <property type="entry name" value="PDZ domain-like"/>
    <property type="match status" value="1"/>
</dbReference>
<dbReference type="InterPro" id="IPR029045">
    <property type="entry name" value="ClpP/crotonase-like_dom_sf"/>
</dbReference>
<reference evidence="2 3" key="1">
    <citation type="submission" date="2016-10" db="EMBL/GenBank/DDBJ databases">
        <authorList>
            <person name="de Groot N.N."/>
        </authorList>
    </citation>
    <scope>NUCLEOTIDE SEQUENCE [LARGE SCALE GENOMIC DNA]</scope>
    <source>
        <strain evidence="2 3">RK1</strain>
    </source>
</reference>
<dbReference type="InterPro" id="IPR041613">
    <property type="entry name" value="Pept_S41_N"/>
</dbReference>
<dbReference type="Gene3D" id="2.30.42.10">
    <property type="match status" value="1"/>
</dbReference>
<dbReference type="GO" id="GO:0004175">
    <property type="term" value="F:endopeptidase activity"/>
    <property type="evidence" value="ECO:0007669"/>
    <property type="project" value="TreeGrafter"/>
</dbReference>
<dbReference type="InterPro" id="IPR036034">
    <property type="entry name" value="PDZ_sf"/>
</dbReference>
<dbReference type="CDD" id="cd07561">
    <property type="entry name" value="Peptidase_S41_CPP_like"/>
    <property type="match status" value="1"/>
</dbReference>
<evidence type="ECO:0000313" key="3">
    <source>
        <dbReference type="Proteomes" id="UP000198670"/>
    </source>
</evidence>
<dbReference type="AlphaFoldDB" id="A0A1I3Q4I4"/>
<dbReference type="Gene3D" id="3.30.750.170">
    <property type="match status" value="1"/>
</dbReference>
<dbReference type="GO" id="GO:0030288">
    <property type="term" value="C:outer membrane-bounded periplasmic space"/>
    <property type="evidence" value="ECO:0007669"/>
    <property type="project" value="TreeGrafter"/>
</dbReference>
<dbReference type="Pfam" id="PF17820">
    <property type="entry name" value="PDZ_6"/>
    <property type="match status" value="1"/>
</dbReference>
<dbReference type="GO" id="GO:0006508">
    <property type="term" value="P:proteolysis"/>
    <property type="evidence" value="ECO:0007669"/>
    <property type="project" value="UniProtKB-KW"/>
</dbReference>
<dbReference type="RefSeq" id="WP_090628822.1">
    <property type="nucleotide sequence ID" value="NZ_FOQO01000008.1"/>
</dbReference>
<dbReference type="Pfam" id="PF03572">
    <property type="entry name" value="Peptidase_S41"/>
    <property type="match status" value="1"/>
</dbReference>
<feature type="domain" description="PDZ" evidence="1">
    <location>
        <begin position="90"/>
        <end position="179"/>
    </location>
</feature>
<gene>
    <name evidence="2" type="ORF">SAMN05444682_108259</name>
</gene>
<sequence>MHTILFNRITVSHAVWMVAAVLLLVTACKKENGGNVQPSQNEKTNQWVIENMRDVYYWNTSIPQDRNLDFDLGPEEFFDKILHPDDRFSWIQLAKDLEDDLSGVSTTVGLGIGLLQINQAGEVIISVRYALEGSPADEAGIERGDIITEINGRALTVENYQEVLEPYYGSATFRVQLAHINENDQIVVDQEIELTPVERFQEQAIHLDTVITTAGGKKVGYLFYNRFLNEQPNELLDAFFKFKTAGVSDLILDLRYNGGGGIWIAAIMSGLIQANFRENDPFIEYKYNSNYDDETLTYYQLFGGDSDDEEEVESADEVVSAINELNLNLPRVYILATNYSASASELVINNLRPFLSDANVIHIGETTVGKNEGSITIIDEREPPEIEWGIQPIIVKLANKNGFGDYPNGLDPQYEVDEWDYLPWAPIGSLDDPLLAKALGLIDPRMQPIAAKTMGVKAQTARKLHAVKVAGFEDELNRPVPVDIGRPKKPFIR</sequence>
<dbReference type="EMBL" id="FOQO01000008">
    <property type="protein sequence ID" value="SFJ28599.1"/>
    <property type="molecule type" value="Genomic_DNA"/>
</dbReference>
<proteinExistence type="predicted"/>
<keyword evidence="2" id="KW-0645">Protease</keyword>
<dbReference type="PANTHER" id="PTHR32060:SF30">
    <property type="entry name" value="CARBOXY-TERMINAL PROCESSING PROTEASE CTPA"/>
    <property type="match status" value="1"/>
</dbReference>
<accession>A0A1I3Q4I4</accession>
<dbReference type="InterPro" id="IPR001478">
    <property type="entry name" value="PDZ"/>
</dbReference>
<dbReference type="GO" id="GO:0007165">
    <property type="term" value="P:signal transduction"/>
    <property type="evidence" value="ECO:0007669"/>
    <property type="project" value="TreeGrafter"/>
</dbReference>
<dbReference type="InterPro" id="IPR005151">
    <property type="entry name" value="Tail-specific_protease"/>
</dbReference>
<evidence type="ECO:0000313" key="2">
    <source>
        <dbReference type="EMBL" id="SFJ28599.1"/>
    </source>
</evidence>
<evidence type="ECO:0000259" key="1">
    <source>
        <dbReference type="PROSITE" id="PS50106"/>
    </source>
</evidence>
<dbReference type="SMART" id="SM00228">
    <property type="entry name" value="PDZ"/>
    <property type="match status" value="1"/>
</dbReference>
<dbReference type="PROSITE" id="PS50106">
    <property type="entry name" value="PDZ"/>
    <property type="match status" value="1"/>
</dbReference>
<dbReference type="InterPro" id="IPR041489">
    <property type="entry name" value="PDZ_6"/>
</dbReference>
<name>A0A1I3Q4I4_9SPHI</name>